<feature type="region of interest" description="Disordered" evidence="2">
    <location>
        <begin position="250"/>
        <end position="272"/>
    </location>
</feature>
<dbReference type="SUPFAM" id="SSF54928">
    <property type="entry name" value="RNA-binding domain, RBD"/>
    <property type="match status" value="1"/>
</dbReference>
<dbReference type="EMBL" id="ML977146">
    <property type="protein sequence ID" value="KAF1989025.1"/>
    <property type="molecule type" value="Genomic_DNA"/>
</dbReference>
<evidence type="ECO:0000313" key="3">
    <source>
        <dbReference type="EMBL" id="KAF1989025.1"/>
    </source>
</evidence>
<dbReference type="GO" id="GO:0008597">
    <property type="term" value="F:calcium-dependent protein serine/threonine phosphatase regulator activity"/>
    <property type="evidence" value="ECO:0007669"/>
    <property type="project" value="TreeGrafter"/>
</dbReference>
<evidence type="ECO:0000313" key="4">
    <source>
        <dbReference type="Proteomes" id="UP000800041"/>
    </source>
</evidence>
<proteinExistence type="inferred from homology"/>
<dbReference type="InterPro" id="IPR012677">
    <property type="entry name" value="Nucleotide-bd_a/b_plait_sf"/>
</dbReference>
<protein>
    <submittedName>
        <fullName evidence="3">Calcipressin</fullName>
    </submittedName>
</protein>
<keyword evidence="4" id="KW-1185">Reference proteome</keyword>
<dbReference type="Proteomes" id="UP000800041">
    <property type="component" value="Unassembled WGS sequence"/>
</dbReference>
<dbReference type="Gene3D" id="3.30.70.330">
    <property type="match status" value="1"/>
</dbReference>
<feature type="compositionally biased region" description="Low complexity" evidence="2">
    <location>
        <begin position="1"/>
        <end position="10"/>
    </location>
</feature>
<sequence>MSPLSKSPARSSPPPPLNFSDLPHLIQPSPPSNTLLITNLQNPLIFSPPTLLSLRNLISSTLPTGLDIHTWAPIRSLKRILLVLPDVTSAIHIRSALDGTTILDCRCRIYFGAETRIYASREEQLLKAPQQEKMFFISPPPSPPMGWEMRNEDPPNKEVHAEDLVLALSRLNAKTLRNAEPIDMTMDNERERTPDLIVDTDMMDVDEEEQHNRQRSGSTGSPTLVYHPQHHGHSPDLPAIQVVDTTGSLVPSPIEKPIFAHTSRPPVELMEH</sequence>
<dbReference type="PANTHER" id="PTHR10300">
    <property type="entry name" value="CALCIPRESSIN"/>
    <property type="match status" value="1"/>
</dbReference>
<name>A0A6G1H787_9PEZI</name>
<comment type="similarity">
    <text evidence="1">Belongs to the RCAN family.</text>
</comment>
<dbReference type="InterPro" id="IPR035979">
    <property type="entry name" value="RBD_domain_sf"/>
</dbReference>
<dbReference type="InterPro" id="IPR006931">
    <property type="entry name" value="Calcipressin"/>
</dbReference>
<feature type="region of interest" description="Disordered" evidence="2">
    <location>
        <begin position="207"/>
        <end position="237"/>
    </location>
</feature>
<dbReference type="OrthoDB" id="17212at2759"/>
<evidence type="ECO:0000256" key="1">
    <source>
        <dbReference type="ARBA" id="ARBA00008209"/>
    </source>
</evidence>
<feature type="region of interest" description="Disordered" evidence="2">
    <location>
        <begin position="1"/>
        <end position="23"/>
    </location>
</feature>
<dbReference type="Pfam" id="PF04847">
    <property type="entry name" value="Calcipressin"/>
    <property type="match status" value="1"/>
</dbReference>
<dbReference type="GO" id="GO:0019722">
    <property type="term" value="P:calcium-mediated signaling"/>
    <property type="evidence" value="ECO:0007669"/>
    <property type="project" value="InterPro"/>
</dbReference>
<dbReference type="AlphaFoldDB" id="A0A6G1H787"/>
<evidence type="ECO:0000256" key="2">
    <source>
        <dbReference type="SAM" id="MobiDB-lite"/>
    </source>
</evidence>
<dbReference type="GO" id="GO:0005634">
    <property type="term" value="C:nucleus"/>
    <property type="evidence" value="ECO:0007669"/>
    <property type="project" value="TreeGrafter"/>
</dbReference>
<gene>
    <name evidence="3" type="ORF">K402DRAFT_452296</name>
</gene>
<dbReference type="GO" id="GO:0003676">
    <property type="term" value="F:nucleic acid binding"/>
    <property type="evidence" value="ECO:0007669"/>
    <property type="project" value="InterPro"/>
</dbReference>
<accession>A0A6G1H787</accession>
<organism evidence="3 4">
    <name type="scientific">Aulographum hederae CBS 113979</name>
    <dbReference type="NCBI Taxonomy" id="1176131"/>
    <lineage>
        <taxon>Eukaryota</taxon>
        <taxon>Fungi</taxon>
        <taxon>Dikarya</taxon>
        <taxon>Ascomycota</taxon>
        <taxon>Pezizomycotina</taxon>
        <taxon>Dothideomycetes</taxon>
        <taxon>Pleosporomycetidae</taxon>
        <taxon>Aulographales</taxon>
        <taxon>Aulographaceae</taxon>
    </lineage>
</organism>
<reference evidence="3" key="1">
    <citation type="journal article" date="2020" name="Stud. Mycol.">
        <title>101 Dothideomycetes genomes: a test case for predicting lifestyles and emergence of pathogens.</title>
        <authorList>
            <person name="Haridas S."/>
            <person name="Albert R."/>
            <person name="Binder M."/>
            <person name="Bloem J."/>
            <person name="Labutti K."/>
            <person name="Salamov A."/>
            <person name="Andreopoulos B."/>
            <person name="Baker S."/>
            <person name="Barry K."/>
            <person name="Bills G."/>
            <person name="Bluhm B."/>
            <person name="Cannon C."/>
            <person name="Castanera R."/>
            <person name="Culley D."/>
            <person name="Daum C."/>
            <person name="Ezra D."/>
            <person name="Gonzalez J."/>
            <person name="Henrissat B."/>
            <person name="Kuo A."/>
            <person name="Liang C."/>
            <person name="Lipzen A."/>
            <person name="Lutzoni F."/>
            <person name="Magnuson J."/>
            <person name="Mondo S."/>
            <person name="Nolan M."/>
            <person name="Ohm R."/>
            <person name="Pangilinan J."/>
            <person name="Park H.-J."/>
            <person name="Ramirez L."/>
            <person name="Alfaro M."/>
            <person name="Sun H."/>
            <person name="Tritt A."/>
            <person name="Yoshinaga Y."/>
            <person name="Zwiers L.-H."/>
            <person name="Turgeon B."/>
            <person name="Goodwin S."/>
            <person name="Spatafora J."/>
            <person name="Crous P."/>
            <person name="Grigoriev I."/>
        </authorList>
    </citation>
    <scope>NUCLEOTIDE SEQUENCE</scope>
    <source>
        <strain evidence="3">CBS 113979</strain>
    </source>
</reference>
<dbReference type="PANTHER" id="PTHR10300:SF14">
    <property type="entry name" value="PROTEIN SARAH"/>
    <property type="match status" value="1"/>
</dbReference>
<dbReference type="FunFam" id="3.30.70.330:FF:000503">
    <property type="entry name" value="Calcineurin binding protein, putative"/>
    <property type="match status" value="1"/>
</dbReference>
<dbReference type="GO" id="GO:0005737">
    <property type="term" value="C:cytoplasm"/>
    <property type="evidence" value="ECO:0007669"/>
    <property type="project" value="TreeGrafter"/>
</dbReference>